<evidence type="ECO:0000313" key="3">
    <source>
        <dbReference type="Proteomes" id="UP000178759"/>
    </source>
</evidence>
<proteinExistence type="predicted"/>
<accession>A0A1F6AJN1</accession>
<organism evidence="2 3">
    <name type="scientific">Candidatus Gottesmanbacteria bacterium RIFCSPLOWO2_01_FULL_43_11b</name>
    <dbReference type="NCBI Taxonomy" id="1798392"/>
    <lineage>
        <taxon>Bacteria</taxon>
        <taxon>Candidatus Gottesmaniibacteriota</taxon>
    </lineage>
</organism>
<feature type="transmembrane region" description="Helical" evidence="1">
    <location>
        <begin position="342"/>
        <end position="360"/>
    </location>
</feature>
<evidence type="ECO:0000313" key="2">
    <source>
        <dbReference type="EMBL" id="OGG24467.1"/>
    </source>
</evidence>
<feature type="transmembrane region" description="Helical" evidence="1">
    <location>
        <begin position="244"/>
        <end position="263"/>
    </location>
</feature>
<keyword evidence="1" id="KW-0812">Transmembrane</keyword>
<protein>
    <recommendedName>
        <fullName evidence="4">Glycosyltransferase RgtA/B/C/D-like domain-containing protein</fullName>
    </recommendedName>
</protein>
<feature type="transmembrane region" description="Helical" evidence="1">
    <location>
        <begin position="270"/>
        <end position="287"/>
    </location>
</feature>
<dbReference type="AlphaFoldDB" id="A0A1F6AJN1"/>
<keyword evidence="1" id="KW-1133">Transmembrane helix</keyword>
<keyword evidence="1" id="KW-0472">Membrane</keyword>
<reference evidence="2 3" key="1">
    <citation type="journal article" date="2016" name="Nat. Commun.">
        <title>Thousands of microbial genomes shed light on interconnected biogeochemical processes in an aquifer system.</title>
        <authorList>
            <person name="Anantharaman K."/>
            <person name="Brown C.T."/>
            <person name="Hug L.A."/>
            <person name="Sharon I."/>
            <person name="Castelle C.J."/>
            <person name="Probst A.J."/>
            <person name="Thomas B.C."/>
            <person name="Singh A."/>
            <person name="Wilkins M.J."/>
            <person name="Karaoz U."/>
            <person name="Brodie E.L."/>
            <person name="Williams K.H."/>
            <person name="Hubbard S.S."/>
            <person name="Banfield J.F."/>
        </authorList>
    </citation>
    <scope>NUCLEOTIDE SEQUENCE [LARGE SCALE GENOMIC DNA]</scope>
</reference>
<feature type="transmembrane region" description="Helical" evidence="1">
    <location>
        <begin position="318"/>
        <end position="336"/>
    </location>
</feature>
<feature type="transmembrane region" description="Helical" evidence="1">
    <location>
        <begin position="367"/>
        <end position="386"/>
    </location>
</feature>
<feature type="transmembrane region" description="Helical" evidence="1">
    <location>
        <begin position="7"/>
        <end position="24"/>
    </location>
</feature>
<comment type="caution">
    <text evidence="2">The sequence shown here is derived from an EMBL/GenBank/DDBJ whole genome shotgun (WGS) entry which is preliminary data.</text>
</comment>
<dbReference type="Proteomes" id="UP000178759">
    <property type="component" value="Unassembled WGS sequence"/>
</dbReference>
<name>A0A1F6AJN1_9BACT</name>
<evidence type="ECO:0008006" key="4">
    <source>
        <dbReference type="Google" id="ProtNLM"/>
    </source>
</evidence>
<dbReference type="EMBL" id="MFJV01000001">
    <property type="protein sequence ID" value="OGG24467.1"/>
    <property type="molecule type" value="Genomic_DNA"/>
</dbReference>
<feature type="transmembrane region" description="Helical" evidence="1">
    <location>
        <begin position="209"/>
        <end position="232"/>
    </location>
</feature>
<gene>
    <name evidence="2" type="ORF">A3A79_04765</name>
</gene>
<dbReference type="STRING" id="1798392.A3A79_04765"/>
<feature type="transmembrane region" description="Helical" evidence="1">
    <location>
        <begin position="126"/>
        <end position="145"/>
    </location>
</feature>
<sequence length="489" mass="56035">MRKKGIVNLTLIILFFVFSLWLFGKSFGYENGEFRIARHQVGDFGLHLGLIRSFSWGQNIPPQSPFFPGPPLPYHYATDMAAGLLERVGVRIDHALNGISVIFFTLLLFLIYNFSNLLFGYSPIQSLIAVVLFLLSSNLTFVTFLKQSTFAEVWRLPDYIYKGPFDGSVISIFSTLNPLLNQRHLIVGLALSLLIFTRIQKQKISTIELILLGILLGILTRIHTLVAFGTAIVVTGMTIYKSRFMILLSVAFLFALPHLRLFFTNDSRSLVDFFRPGFLAAAPVTIYSWLTFWWQNLGLTLIFLPIGVFLANSKQKRVFFSFLLLFILANIFQFSYRIEHNHSLITMFLIISNMFVAYAIMRLPKIWTVMCLFFLTASGILNLMVVKNDFQYRVADAPKDTLISWILENTPKDSIFLAPQNLYDPVVLAGRKNFFGATYYSEVMGYDIEARREVAATGKIDDVDYLISTEREVDREPVFTNEKYWVYKL</sequence>
<evidence type="ECO:0000256" key="1">
    <source>
        <dbReference type="SAM" id="Phobius"/>
    </source>
</evidence>
<feature type="transmembrane region" description="Helical" evidence="1">
    <location>
        <begin position="95"/>
        <end position="114"/>
    </location>
</feature>
<feature type="transmembrane region" description="Helical" evidence="1">
    <location>
        <begin position="180"/>
        <end position="197"/>
    </location>
</feature>